<sequence length="69" mass="8244">MRSFPYSPAKEVYRRQLFWLDFIDDKRRRDGLRQQNIEFFCEAFYQVLQCTKVGNALDLSIYCVIDGIG</sequence>
<proteinExistence type="predicted"/>
<name>A0A1S8AAZ3_ROSNE</name>
<organism evidence="1">
    <name type="scientific">Rosellinia necatrix</name>
    <name type="common">White root-rot fungus</name>
    <dbReference type="NCBI Taxonomy" id="77044"/>
    <lineage>
        <taxon>Eukaryota</taxon>
        <taxon>Fungi</taxon>
        <taxon>Dikarya</taxon>
        <taxon>Ascomycota</taxon>
        <taxon>Pezizomycotina</taxon>
        <taxon>Sordariomycetes</taxon>
        <taxon>Xylariomycetidae</taxon>
        <taxon>Xylariales</taxon>
        <taxon>Xylariaceae</taxon>
        <taxon>Rosellinia</taxon>
    </lineage>
</organism>
<keyword evidence="2" id="KW-1185">Reference proteome</keyword>
<dbReference type="AlphaFoldDB" id="A0A1S8AAZ3"/>
<dbReference type="STRING" id="77044.A0A1S8AAZ3"/>
<evidence type="ECO:0000313" key="2">
    <source>
        <dbReference type="Proteomes" id="UP000054516"/>
    </source>
</evidence>
<dbReference type="OrthoDB" id="5419927at2759"/>
<evidence type="ECO:0000313" key="1">
    <source>
        <dbReference type="EMBL" id="GAW27268.1"/>
    </source>
</evidence>
<dbReference type="EMBL" id="DF977541">
    <property type="protein sequence ID" value="GAW27268.1"/>
    <property type="molecule type" value="Genomic_DNA"/>
</dbReference>
<gene>
    <name evidence="1" type="ORF">SAMD00023353_9600250</name>
</gene>
<protein>
    <submittedName>
        <fullName evidence="1">Uncharacterized protein</fullName>
    </submittedName>
</protein>
<dbReference type="Proteomes" id="UP000054516">
    <property type="component" value="Unassembled WGS sequence"/>
</dbReference>
<reference evidence="1" key="1">
    <citation type="submission" date="2016-03" db="EMBL/GenBank/DDBJ databases">
        <title>Draft genome sequence of Rosellinia necatrix.</title>
        <authorList>
            <person name="Kanematsu S."/>
        </authorList>
    </citation>
    <scope>NUCLEOTIDE SEQUENCE [LARGE SCALE GENOMIC DNA]</scope>
    <source>
        <strain evidence="1">W97</strain>
    </source>
</reference>
<accession>A0A1S8AAZ3</accession>